<dbReference type="STRING" id="130081.M2W7G6"/>
<dbReference type="GO" id="GO:0003682">
    <property type="term" value="F:chromatin binding"/>
    <property type="evidence" value="ECO:0007669"/>
    <property type="project" value="InterPro"/>
</dbReference>
<dbReference type="RefSeq" id="XP_005708281.1">
    <property type="nucleotide sequence ID" value="XM_005708224.1"/>
</dbReference>
<evidence type="ECO:0000256" key="1">
    <source>
        <dbReference type="ARBA" id="ARBA00009313"/>
    </source>
</evidence>
<feature type="compositionally biased region" description="Polar residues" evidence="2">
    <location>
        <begin position="1"/>
        <end position="17"/>
    </location>
</feature>
<dbReference type="AlphaFoldDB" id="M2W7G6"/>
<dbReference type="InterPro" id="IPR009269">
    <property type="entry name" value="NKAP_C"/>
</dbReference>
<sequence length="214" mass="24456">MQSTFSKPHLYSSNRNLQSKEKKDDKFCKLETKKKRREKGENVTWLKRQSQRESITLSSLWASTPEVPSSPILNIVSQRQAQYDPVNDTQSSVDGEHSSRPSHTNNGMVQFENIAASEFEEERVGGDCSTLSESGFQNDEDTDEFGPPLPSKQERITAANYGHNLLPGEGSAMAAYVQEGRRIPRRVVTAEWKQYEYVKRIKFIVLSKKQQQQR</sequence>
<evidence type="ECO:0000256" key="2">
    <source>
        <dbReference type="SAM" id="MobiDB-lite"/>
    </source>
</evidence>
<organism evidence="4 5">
    <name type="scientific">Galdieria sulphuraria</name>
    <name type="common">Red alga</name>
    <dbReference type="NCBI Taxonomy" id="130081"/>
    <lineage>
        <taxon>Eukaryota</taxon>
        <taxon>Rhodophyta</taxon>
        <taxon>Bangiophyceae</taxon>
        <taxon>Galdieriales</taxon>
        <taxon>Galdieriaceae</taxon>
        <taxon>Galdieria</taxon>
    </lineage>
</organism>
<keyword evidence="5" id="KW-1185">Reference proteome</keyword>
<dbReference type="OrthoDB" id="273141at2759"/>
<dbReference type="KEGG" id="gsl:Gasu_11360"/>
<feature type="compositionally biased region" description="Polar residues" evidence="2">
    <location>
        <begin position="80"/>
        <end position="93"/>
    </location>
</feature>
<dbReference type="EMBL" id="KB454490">
    <property type="protein sequence ID" value="EME31761.1"/>
    <property type="molecule type" value="Genomic_DNA"/>
</dbReference>
<evidence type="ECO:0000313" key="5">
    <source>
        <dbReference type="Proteomes" id="UP000030680"/>
    </source>
</evidence>
<feature type="domain" description="NF-kappa-B-activating protein C-terminal" evidence="3">
    <location>
        <begin position="159"/>
        <end position="186"/>
    </location>
</feature>
<dbReference type="PANTHER" id="PTHR13087:SF0">
    <property type="entry name" value="NFKB ACTIVATING PROTEIN LIKE"/>
    <property type="match status" value="1"/>
</dbReference>
<dbReference type="GO" id="GO:0005634">
    <property type="term" value="C:nucleus"/>
    <property type="evidence" value="ECO:0007669"/>
    <property type="project" value="TreeGrafter"/>
</dbReference>
<dbReference type="PANTHER" id="PTHR13087">
    <property type="entry name" value="NF-KAPPA B ACTIVATING PROTEIN"/>
    <property type="match status" value="1"/>
</dbReference>
<feature type="region of interest" description="Disordered" evidence="2">
    <location>
        <begin position="80"/>
        <end position="106"/>
    </location>
</feature>
<proteinExistence type="inferred from homology"/>
<dbReference type="Proteomes" id="UP000030680">
    <property type="component" value="Unassembled WGS sequence"/>
</dbReference>
<dbReference type="Pfam" id="PF06047">
    <property type="entry name" value="Nkap_C"/>
    <property type="match status" value="1"/>
</dbReference>
<protein>
    <recommendedName>
        <fullName evidence="3">NF-kappa-B-activating protein C-terminal domain-containing protein</fullName>
    </recommendedName>
</protein>
<comment type="similarity">
    <text evidence="1">Belongs to the NKAP family.</text>
</comment>
<dbReference type="InterPro" id="IPR040466">
    <property type="entry name" value="NKAP"/>
</dbReference>
<name>M2W7G6_GALSU</name>
<reference evidence="5" key="1">
    <citation type="journal article" date="2013" name="Science">
        <title>Gene transfer from bacteria and archaea facilitated evolution of an extremophilic eukaryote.</title>
        <authorList>
            <person name="Schonknecht G."/>
            <person name="Chen W.H."/>
            <person name="Ternes C.M."/>
            <person name="Barbier G.G."/>
            <person name="Shrestha R.P."/>
            <person name="Stanke M."/>
            <person name="Brautigam A."/>
            <person name="Baker B.J."/>
            <person name="Banfield J.F."/>
            <person name="Garavito R.M."/>
            <person name="Carr K."/>
            <person name="Wilkerson C."/>
            <person name="Rensing S.A."/>
            <person name="Gagneul D."/>
            <person name="Dickenson N.E."/>
            <person name="Oesterhelt C."/>
            <person name="Lercher M.J."/>
            <person name="Weber A.P."/>
        </authorList>
    </citation>
    <scope>NUCLEOTIDE SEQUENCE [LARGE SCALE GENOMIC DNA]</scope>
    <source>
        <strain evidence="5">074W</strain>
    </source>
</reference>
<dbReference type="GeneID" id="17090384"/>
<feature type="region of interest" description="Disordered" evidence="2">
    <location>
        <begin position="1"/>
        <end position="45"/>
    </location>
</feature>
<feature type="compositionally biased region" description="Basic and acidic residues" evidence="2">
    <location>
        <begin position="18"/>
        <end position="31"/>
    </location>
</feature>
<accession>M2W7G6</accession>
<evidence type="ECO:0000259" key="3">
    <source>
        <dbReference type="Pfam" id="PF06047"/>
    </source>
</evidence>
<gene>
    <name evidence="4" type="ORF">Gasu_11360</name>
</gene>
<evidence type="ECO:0000313" key="4">
    <source>
        <dbReference type="EMBL" id="EME31761.1"/>
    </source>
</evidence>
<dbReference type="Gramene" id="EME31761">
    <property type="protein sequence ID" value="EME31761"/>
    <property type="gene ID" value="Gasu_11360"/>
</dbReference>
<dbReference type="GO" id="GO:0010468">
    <property type="term" value="P:regulation of gene expression"/>
    <property type="evidence" value="ECO:0007669"/>
    <property type="project" value="TreeGrafter"/>
</dbReference>